<gene>
    <name evidence="2" type="ORF">EQG79_27720</name>
</gene>
<organism evidence="2 3">
    <name type="scientific">Spirosoma sordidisoli</name>
    <dbReference type="NCBI Taxonomy" id="2502893"/>
    <lineage>
        <taxon>Bacteria</taxon>
        <taxon>Pseudomonadati</taxon>
        <taxon>Bacteroidota</taxon>
        <taxon>Cytophagia</taxon>
        <taxon>Cytophagales</taxon>
        <taxon>Cytophagaceae</taxon>
        <taxon>Spirosoma</taxon>
    </lineage>
</organism>
<name>A0A4Q2UCN1_9BACT</name>
<dbReference type="EMBL" id="SBLB01000011">
    <property type="protein sequence ID" value="RYC66893.1"/>
    <property type="molecule type" value="Genomic_DNA"/>
</dbReference>
<evidence type="ECO:0000313" key="2">
    <source>
        <dbReference type="EMBL" id="RYC66893.1"/>
    </source>
</evidence>
<keyword evidence="3" id="KW-1185">Reference proteome</keyword>
<feature type="domain" description="UspA" evidence="1">
    <location>
        <begin position="1"/>
        <end position="138"/>
    </location>
</feature>
<evidence type="ECO:0000259" key="1">
    <source>
        <dbReference type="Pfam" id="PF00582"/>
    </source>
</evidence>
<dbReference type="SUPFAM" id="SSF52402">
    <property type="entry name" value="Adenine nucleotide alpha hydrolases-like"/>
    <property type="match status" value="1"/>
</dbReference>
<reference evidence="2 3" key="1">
    <citation type="submission" date="2019-01" db="EMBL/GenBank/DDBJ databases">
        <title>Spirosoma flava sp. nov., a propanil-degrading bacterium isolated from herbicide-contaminated soil.</title>
        <authorList>
            <person name="Zhang L."/>
            <person name="Jiang J.-D."/>
        </authorList>
    </citation>
    <scope>NUCLEOTIDE SEQUENCE [LARGE SCALE GENOMIC DNA]</scope>
    <source>
        <strain evidence="2 3">TY50</strain>
    </source>
</reference>
<dbReference type="RefSeq" id="WP_129606010.1">
    <property type="nucleotide sequence ID" value="NZ_SBLB01000011.1"/>
</dbReference>
<protein>
    <submittedName>
        <fullName evidence="2">Universal stress protein</fullName>
    </submittedName>
</protein>
<dbReference type="Proteomes" id="UP000290407">
    <property type="component" value="Unassembled WGS sequence"/>
</dbReference>
<evidence type="ECO:0000313" key="3">
    <source>
        <dbReference type="Proteomes" id="UP000290407"/>
    </source>
</evidence>
<comment type="caution">
    <text evidence="2">The sequence shown here is derived from an EMBL/GenBank/DDBJ whole genome shotgun (WGS) entry which is preliminary data.</text>
</comment>
<accession>A0A4Q2UCN1</accession>
<sequence>MKKILLLTDFSEASRQALTYARAFFGDTVADFHLLCAHPVEPDSFYGAKHVSTTARAAFTDALCDLVASLRRETANDWHTFRSSACPGPLLDAVTDVLANETYDYVVIGAKKDGTNELFGNTATTLVRYLNANLLVVPVDSQIRPIRRVVLATDFASLTDCKLLCPVKDIVTLKGATLTLLTIDTPHKQVVTTEQELRIRQFLTPVEPRTARLEAPTARQGIDAYVAGHPIDLLISIPKHKGWTDILASNSVTRSLVFAPAVPTLTLYDSGSRDKPQAIDDLSNLDYAL</sequence>
<dbReference type="InterPro" id="IPR006016">
    <property type="entry name" value="UspA"/>
</dbReference>
<proteinExistence type="predicted"/>
<dbReference type="CDD" id="cd00293">
    <property type="entry name" value="USP-like"/>
    <property type="match status" value="1"/>
</dbReference>
<dbReference type="Pfam" id="PF00582">
    <property type="entry name" value="Usp"/>
    <property type="match status" value="1"/>
</dbReference>
<dbReference type="AlphaFoldDB" id="A0A4Q2UCN1"/>
<dbReference type="Gene3D" id="3.40.50.12370">
    <property type="match status" value="1"/>
</dbReference>